<dbReference type="Proteomes" id="UP001385951">
    <property type="component" value="Unassembled WGS sequence"/>
</dbReference>
<gene>
    <name evidence="2" type="ORF">QCA50_004283</name>
</gene>
<dbReference type="EMBL" id="JASBNA010000004">
    <property type="protein sequence ID" value="KAK7692650.1"/>
    <property type="molecule type" value="Genomic_DNA"/>
</dbReference>
<sequence length="131" mass="14256">MSATSMSSEQFTFPSPIGGTPFAIDFAPSILFAVLYGLVIPLGIYRLLNPRSRSVLIFGTVAFTIEHVVIMALRASQAHNEHQRMSHSLTTYMQSSWGMGHLSMASDLVNLLAVSSLPLPSLLLPLPLRCP</sequence>
<protein>
    <submittedName>
        <fullName evidence="2">Uncharacterized protein</fullName>
    </submittedName>
</protein>
<name>A0AAW0GTM8_9APHY</name>
<keyword evidence="1" id="KW-0812">Transmembrane</keyword>
<organism evidence="2 3">
    <name type="scientific">Cerrena zonata</name>
    <dbReference type="NCBI Taxonomy" id="2478898"/>
    <lineage>
        <taxon>Eukaryota</taxon>
        <taxon>Fungi</taxon>
        <taxon>Dikarya</taxon>
        <taxon>Basidiomycota</taxon>
        <taxon>Agaricomycotina</taxon>
        <taxon>Agaricomycetes</taxon>
        <taxon>Polyporales</taxon>
        <taxon>Cerrenaceae</taxon>
        <taxon>Cerrena</taxon>
    </lineage>
</organism>
<feature type="transmembrane region" description="Helical" evidence="1">
    <location>
        <begin position="55"/>
        <end position="75"/>
    </location>
</feature>
<accession>A0AAW0GTM8</accession>
<proteinExistence type="predicted"/>
<feature type="transmembrane region" description="Helical" evidence="1">
    <location>
        <begin position="26"/>
        <end position="48"/>
    </location>
</feature>
<evidence type="ECO:0000256" key="1">
    <source>
        <dbReference type="SAM" id="Phobius"/>
    </source>
</evidence>
<evidence type="ECO:0000313" key="3">
    <source>
        <dbReference type="Proteomes" id="UP001385951"/>
    </source>
</evidence>
<keyword evidence="3" id="KW-1185">Reference proteome</keyword>
<evidence type="ECO:0000313" key="2">
    <source>
        <dbReference type="EMBL" id="KAK7692650.1"/>
    </source>
</evidence>
<reference evidence="2 3" key="1">
    <citation type="submission" date="2022-09" db="EMBL/GenBank/DDBJ databases">
        <authorList>
            <person name="Palmer J.M."/>
        </authorList>
    </citation>
    <scope>NUCLEOTIDE SEQUENCE [LARGE SCALE GENOMIC DNA]</scope>
    <source>
        <strain evidence="2 3">DSM 7382</strain>
    </source>
</reference>
<comment type="caution">
    <text evidence="2">The sequence shown here is derived from an EMBL/GenBank/DDBJ whole genome shotgun (WGS) entry which is preliminary data.</text>
</comment>
<keyword evidence="1" id="KW-0472">Membrane</keyword>
<keyword evidence="1" id="KW-1133">Transmembrane helix</keyword>
<dbReference type="AlphaFoldDB" id="A0AAW0GTM8"/>